<evidence type="ECO:0000313" key="2">
    <source>
        <dbReference type="Proteomes" id="UP000007257"/>
    </source>
</evidence>
<proteinExistence type="predicted"/>
<dbReference type="HOGENOM" id="CLU_3102960_0_0_6"/>
<evidence type="ECO:0000313" key="1">
    <source>
        <dbReference type="EMBL" id="ADW71669.1"/>
    </source>
</evidence>
<dbReference type="EMBL" id="CP002505">
    <property type="protein sequence ID" value="ADW71669.1"/>
    <property type="molecule type" value="Genomic_DNA"/>
</dbReference>
<dbReference type="AlphaFoldDB" id="A0A0H3F6Z4"/>
<dbReference type="Proteomes" id="UP000007257">
    <property type="component" value="Chromosome"/>
</dbReference>
<accession>A0A0H3F6Z4</accession>
<reference evidence="2" key="1">
    <citation type="submission" date="2011-01" db="EMBL/GenBank/DDBJ databases">
        <title>Complete sequence of chromosome of Rahnella sp. Y9602.</title>
        <authorList>
            <consortium name="US DOE Joint Genome Institute"/>
            <person name="Lucas S."/>
            <person name="Copeland A."/>
            <person name="Lapidus A."/>
            <person name="Cheng J.-F."/>
            <person name="Goodwin L."/>
            <person name="Pitluck S."/>
            <person name="Lu M."/>
            <person name="Detter J.C."/>
            <person name="Han C."/>
            <person name="Tapia R."/>
            <person name="Land M."/>
            <person name="Hauser L."/>
            <person name="Kyrpides N."/>
            <person name="Ivanova N."/>
            <person name="Ovchinnikova G."/>
            <person name="Pagani I."/>
            <person name="Sobecky P.A."/>
            <person name="Martinez R.J."/>
            <person name="Woyke T."/>
        </authorList>
    </citation>
    <scope>NUCLEOTIDE SEQUENCE [LARGE SCALE GENOMIC DNA]</scope>
    <source>
        <strain evidence="2">Y9602</strain>
    </source>
</reference>
<name>A0A0H3F6Z4_RAHSY</name>
<reference evidence="1 2" key="2">
    <citation type="journal article" date="2012" name="J. Bacteriol.">
        <title>Complete Genome Sequence of Rahnella sp. Strain Y9602, a Gammaproteobacterium Isolate from Metal- and Radionuclide-Contaminated Soil.</title>
        <authorList>
            <person name="Martinez R.J."/>
            <person name="Bruce D."/>
            <person name="Detter C."/>
            <person name="Goodwin L.A."/>
            <person name="Han J."/>
            <person name="Han C.S."/>
            <person name="Held B."/>
            <person name="Land M.L."/>
            <person name="Mikhailova N."/>
            <person name="Nolan M."/>
            <person name="Pennacchio L."/>
            <person name="Pitluck S."/>
            <person name="Tapia R."/>
            <person name="Woyke T."/>
            <person name="Sobecky P.A."/>
        </authorList>
    </citation>
    <scope>NUCLEOTIDE SEQUENCE [LARGE SCALE GENOMIC DNA]</scope>
    <source>
        <strain evidence="1 2">Y9602</strain>
    </source>
</reference>
<dbReference type="KEGG" id="rah:Rahaq_0036"/>
<organism evidence="1 2">
    <name type="scientific">Rahnella sp. (strain Y9602)</name>
    <dbReference type="NCBI Taxonomy" id="2703885"/>
    <lineage>
        <taxon>Bacteria</taxon>
        <taxon>Pseudomonadati</taxon>
        <taxon>Pseudomonadota</taxon>
        <taxon>Gammaproteobacteria</taxon>
        <taxon>Enterobacterales</taxon>
        <taxon>Yersiniaceae</taxon>
        <taxon>Rahnella</taxon>
    </lineage>
</organism>
<sequence length="51" mass="5981">MRWLRSVTRITYMSKLIGTPSLAAFLQPELFWGFVLVKRMAHFADQQPQRG</sequence>
<protein>
    <submittedName>
        <fullName evidence="1">Uncharacterized protein</fullName>
    </submittedName>
</protein>
<gene>
    <name evidence="1" type="ordered locus">Rahaq_0036</name>
</gene>